<reference evidence="3" key="1">
    <citation type="journal article" date="2019" name="Int. J. Syst. Evol. Microbiol.">
        <title>The Global Catalogue of Microorganisms (GCM) 10K type strain sequencing project: providing services to taxonomists for standard genome sequencing and annotation.</title>
        <authorList>
            <consortium name="The Broad Institute Genomics Platform"/>
            <consortium name="The Broad Institute Genome Sequencing Center for Infectious Disease"/>
            <person name="Wu L."/>
            <person name="Ma J."/>
        </authorList>
    </citation>
    <scope>NUCLEOTIDE SEQUENCE [LARGE SCALE GENOMIC DNA]</scope>
    <source>
        <strain evidence="3">JCM 32206</strain>
    </source>
</reference>
<sequence length="114" mass="12717">MTYSFEGPDGPDHPGPSGPRQLPSPTTEPVTGDRPGRRREDNELLAFAARWAPFGGPPDEEVFLEFGMTPERFRMRVRDAATRLACISPTDPRLRHFRSAMREAATKPPAGQDR</sequence>
<protein>
    <recommendedName>
        <fullName evidence="4">DUF3263 domain-containing protein</fullName>
    </recommendedName>
</protein>
<evidence type="ECO:0000313" key="3">
    <source>
        <dbReference type="Proteomes" id="UP001501183"/>
    </source>
</evidence>
<proteinExistence type="predicted"/>
<organism evidence="2 3">
    <name type="scientific">Rhodococcus olei</name>
    <dbReference type="NCBI Taxonomy" id="2161675"/>
    <lineage>
        <taxon>Bacteria</taxon>
        <taxon>Bacillati</taxon>
        <taxon>Actinomycetota</taxon>
        <taxon>Actinomycetes</taxon>
        <taxon>Mycobacteriales</taxon>
        <taxon>Nocardiaceae</taxon>
        <taxon>Rhodococcus</taxon>
    </lineage>
</organism>
<dbReference type="RefSeq" id="WP_345344809.1">
    <property type="nucleotide sequence ID" value="NZ_BAABFB010000036.1"/>
</dbReference>
<gene>
    <name evidence="2" type="ORF">GCM10023094_22740</name>
</gene>
<keyword evidence="3" id="KW-1185">Reference proteome</keyword>
<feature type="region of interest" description="Disordered" evidence="1">
    <location>
        <begin position="1"/>
        <end position="41"/>
    </location>
</feature>
<dbReference type="Proteomes" id="UP001501183">
    <property type="component" value="Unassembled WGS sequence"/>
</dbReference>
<name>A0ABP8P2F1_9NOCA</name>
<comment type="caution">
    <text evidence="2">The sequence shown here is derived from an EMBL/GenBank/DDBJ whole genome shotgun (WGS) entry which is preliminary data.</text>
</comment>
<evidence type="ECO:0000313" key="2">
    <source>
        <dbReference type="EMBL" id="GAA4478683.1"/>
    </source>
</evidence>
<accession>A0ABP8P2F1</accession>
<evidence type="ECO:0000256" key="1">
    <source>
        <dbReference type="SAM" id="MobiDB-lite"/>
    </source>
</evidence>
<evidence type="ECO:0008006" key="4">
    <source>
        <dbReference type="Google" id="ProtNLM"/>
    </source>
</evidence>
<dbReference type="EMBL" id="BAABFB010000036">
    <property type="protein sequence ID" value="GAA4478683.1"/>
    <property type="molecule type" value="Genomic_DNA"/>
</dbReference>